<evidence type="ECO:0000259" key="3">
    <source>
        <dbReference type="Pfam" id="PF04321"/>
    </source>
</evidence>
<keyword evidence="2" id="KW-0521">NADP</keyword>
<comment type="pathway">
    <text evidence="2">Carbohydrate biosynthesis; dTDP-L-rhamnose biosynthesis.</text>
</comment>
<evidence type="ECO:0000256" key="1">
    <source>
        <dbReference type="ARBA" id="ARBA00010944"/>
    </source>
</evidence>
<dbReference type="InterPro" id="IPR005913">
    <property type="entry name" value="dTDP_dehydrorham_reduct"/>
</dbReference>
<organism evidence="4 5">
    <name type="scientific">Gordoniibacillus kamchatkensis</name>
    <dbReference type="NCBI Taxonomy" id="1590651"/>
    <lineage>
        <taxon>Bacteria</taxon>
        <taxon>Bacillati</taxon>
        <taxon>Bacillota</taxon>
        <taxon>Bacilli</taxon>
        <taxon>Bacillales</taxon>
        <taxon>Paenibacillaceae</taxon>
        <taxon>Gordoniibacillus</taxon>
    </lineage>
</organism>
<feature type="domain" description="RmlD-like substrate binding" evidence="3">
    <location>
        <begin position="1"/>
        <end position="284"/>
    </location>
</feature>
<dbReference type="Proteomes" id="UP000031967">
    <property type="component" value="Unassembled WGS sequence"/>
</dbReference>
<accession>A0ABR5ACG5</accession>
<reference evidence="4 5" key="1">
    <citation type="submission" date="2014-12" db="EMBL/GenBank/DDBJ databases">
        <title>Draft genome sequence of Paenibacillus kamchatkensis strain B-2647.</title>
        <authorList>
            <person name="Karlyshev A.V."/>
            <person name="Kudryashova E.B."/>
        </authorList>
    </citation>
    <scope>NUCLEOTIDE SEQUENCE [LARGE SCALE GENOMIC DNA]</scope>
    <source>
        <strain evidence="4 5">VKM B-2647</strain>
    </source>
</reference>
<dbReference type="PANTHER" id="PTHR10491">
    <property type="entry name" value="DTDP-4-DEHYDRORHAMNOSE REDUCTASE"/>
    <property type="match status" value="1"/>
</dbReference>
<comment type="caution">
    <text evidence="4">The sequence shown here is derived from an EMBL/GenBank/DDBJ whole genome shotgun (WGS) entry which is preliminary data.</text>
</comment>
<evidence type="ECO:0000256" key="2">
    <source>
        <dbReference type="RuleBase" id="RU364082"/>
    </source>
</evidence>
<dbReference type="SUPFAM" id="SSF51735">
    <property type="entry name" value="NAD(P)-binding Rossmann-fold domains"/>
    <property type="match status" value="1"/>
</dbReference>
<keyword evidence="2" id="KW-0560">Oxidoreductase</keyword>
<name>A0ABR5ACG5_9BACL</name>
<dbReference type="Pfam" id="PF04321">
    <property type="entry name" value="RmlD_sub_bind"/>
    <property type="match status" value="1"/>
</dbReference>
<dbReference type="InterPro" id="IPR036291">
    <property type="entry name" value="NAD(P)-bd_dom_sf"/>
</dbReference>
<protein>
    <recommendedName>
        <fullName evidence="2">dTDP-4-dehydrorhamnose reductase</fullName>
        <ecNumber evidence="2">1.1.1.133</ecNumber>
    </recommendedName>
</protein>
<evidence type="ECO:0000313" key="4">
    <source>
        <dbReference type="EMBL" id="KIL38739.1"/>
    </source>
</evidence>
<dbReference type="NCBIfam" id="TIGR01214">
    <property type="entry name" value="rmlD"/>
    <property type="match status" value="1"/>
</dbReference>
<dbReference type="InterPro" id="IPR029903">
    <property type="entry name" value="RmlD-like-bd"/>
</dbReference>
<dbReference type="EC" id="1.1.1.133" evidence="2"/>
<keyword evidence="5" id="KW-1185">Reference proteome</keyword>
<dbReference type="CDD" id="cd05254">
    <property type="entry name" value="dTDP_HR_like_SDR_e"/>
    <property type="match status" value="1"/>
</dbReference>
<proteinExistence type="inferred from homology"/>
<comment type="function">
    <text evidence="2">Catalyzes the reduction of dTDP-6-deoxy-L-lyxo-4-hexulose to yield dTDP-L-rhamnose.</text>
</comment>
<evidence type="ECO:0000313" key="5">
    <source>
        <dbReference type="Proteomes" id="UP000031967"/>
    </source>
</evidence>
<dbReference type="EMBL" id="JXAK01000053">
    <property type="protein sequence ID" value="KIL38739.1"/>
    <property type="molecule type" value="Genomic_DNA"/>
</dbReference>
<comment type="similarity">
    <text evidence="1 2">Belongs to the dTDP-4-dehydrorhamnose reductase family.</text>
</comment>
<sequence>MKILLLGANGQLGTDLQEVLKDASRYQVQTVRRSDLDMEQPTSVAPYLDQQDFDVLINCTSYHKTDECEDHPLKTYTINSIAVAELAKWCNKQGKLLVHISTDYVFSGENDRPYIEQDTTGAVNVYGISKVAGEQAIAAYHDRYFIFRVSSLFGQAGASGKGGNFVETMIRLAREGKPLKVVSDQYMSPTHTLDIARAIKTFLDNDVQAYGVYHCSGEGSCSWYDFASEIFRQLGIKADLAPVLSSDYVTKAKRPAYSVLSNNKINSIHQMPAWTSGLTEYLTRKQYLYT</sequence>
<dbReference type="Gene3D" id="3.40.50.720">
    <property type="entry name" value="NAD(P)-binding Rossmann-like Domain"/>
    <property type="match status" value="1"/>
</dbReference>
<dbReference type="Gene3D" id="3.90.25.10">
    <property type="entry name" value="UDP-galactose 4-epimerase, domain 1"/>
    <property type="match status" value="1"/>
</dbReference>
<gene>
    <name evidence="4" type="ORF">SD70_24690</name>
</gene>
<dbReference type="PANTHER" id="PTHR10491:SF4">
    <property type="entry name" value="METHIONINE ADENOSYLTRANSFERASE 2 SUBUNIT BETA"/>
    <property type="match status" value="1"/>
</dbReference>